<dbReference type="CDD" id="cd00063">
    <property type="entry name" value="FN3"/>
    <property type="match status" value="2"/>
</dbReference>
<dbReference type="InterPro" id="IPR036116">
    <property type="entry name" value="FN3_sf"/>
</dbReference>
<protein>
    <submittedName>
        <fullName evidence="10">MPL proto-oncogene, thrombopoietin receptor</fullName>
    </submittedName>
</protein>
<evidence type="ECO:0000256" key="5">
    <source>
        <dbReference type="ARBA" id="ARBA00023136"/>
    </source>
</evidence>
<evidence type="ECO:0000256" key="6">
    <source>
        <dbReference type="ARBA" id="ARBA00023170"/>
    </source>
</evidence>
<reference evidence="10" key="2">
    <citation type="submission" date="2025-09" db="UniProtKB">
        <authorList>
            <consortium name="Ensembl"/>
        </authorList>
    </citation>
    <scope>IDENTIFICATION</scope>
</reference>
<evidence type="ECO:0000256" key="2">
    <source>
        <dbReference type="ARBA" id="ARBA00022692"/>
    </source>
</evidence>
<evidence type="ECO:0000259" key="9">
    <source>
        <dbReference type="PROSITE" id="PS50853"/>
    </source>
</evidence>
<feature type="region of interest" description="Disordered" evidence="8">
    <location>
        <begin position="179"/>
        <end position="208"/>
    </location>
</feature>
<evidence type="ECO:0000256" key="7">
    <source>
        <dbReference type="ARBA" id="ARBA00023180"/>
    </source>
</evidence>
<evidence type="ECO:0000256" key="1">
    <source>
        <dbReference type="ARBA" id="ARBA00004479"/>
    </source>
</evidence>
<dbReference type="InterPro" id="IPR003961">
    <property type="entry name" value="FN3_dom"/>
</dbReference>
<dbReference type="GO" id="GO:0009897">
    <property type="term" value="C:external side of plasma membrane"/>
    <property type="evidence" value="ECO:0007669"/>
    <property type="project" value="TreeGrafter"/>
</dbReference>
<dbReference type="Proteomes" id="UP000472261">
    <property type="component" value="Unplaced"/>
</dbReference>
<keyword evidence="6" id="KW-0675">Receptor</keyword>
<proteinExistence type="predicted"/>
<evidence type="ECO:0000313" key="11">
    <source>
        <dbReference type="Proteomes" id="UP000472261"/>
    </source>
</evidence>
<dbReference type="GO" id="GO:0004896">
    <property type="term" value="F:cytokine receptor activity"/>
    <property type="evidence" value="ECO:0007669"/>
    <property type="project" value="TreeGrafter"/>
</dbReference>
<dbReference type="PROSITE" id="PS50853">
    <property type="entry name" value="FN3"/>
    <property type="match status" value="1"/>
</dbReference>
<dbReference type="Gene3D" id="2.60.40.10">
    <property type="entry name" value="Immunoglobulins"/>
    <property type="match status" value="3"/>
</dbReference>
<keyword evidence="4" id="KW-1133">Transmembrane helix</keyword>
<name>A0A669P9U2_PHACC</name>
<keyword evidence="7" id="KW-0325">Glycoprotein</keyword>
<organism evidence="10 11">
    <name type="scientific">Phasianus colchicus</name>
    <name type="common">Common pheasant</name>
    <dbReference type="NCBI Taxonomy" id="9054"/>
    <lineage>
        <taxon>Eukaryota</taxon>
        <taxon>Metazoa</taxon>
        <taxon>Chordata</taxon>
        <taxon>Craniata</taxon>
        <taxon>Vertebrata</taxon>
        <taxon>Euteleostomi</taxon>
        <taxon>Archelosauria</taxon>
        <taxon>Archosauria</taxon>
        <taxon>Dinosauria</taxon>
        <taxon>Saurischia</taxon>
        <taxon>Theropoda</taxon>
        <taxon>Coelurosauria</taxon>
        <taxon>Aves</taxon>
        <taxon>Neognathae</taxon>
        <taxon>Galloanserae</taxon>
        <taxon>Galliformes</taxon>
        <taxon>Phasianidae</taxon>
        <taxon>Phasianinae</taxon>
        <taxon>Phasianus</taxon>
    </lineage>
</organism>
<dbReference type="Ensembl" id="ENSPCLT00000006152.1">
    <property type="protein sequence ID" value="ENSPCLP00000004374.1"/>
    <property type="gene ID" value="ENSPCLG00000003802.1"/>
</dbReference>
<sequence length="608" mass="66174">MPELALCQLQRCAMWVLWKPTGHGQSRDAMLLAEVPEDILCFSRSFEDLTCFWDEEEASGTHRFYYWYSRDAPTMCAVSTQRRGASGMRHICVFPSQDVRLFTQLHVLVLDAATNRTRHRRELSVDAVGLIAPPVNISAHWAGATGQLRVSWQPPLADYPNFFLYEVCYHPMTPTVTPRGTAPGDLPAHPTNRAHPPTARGAAASQGTRQVRTGAAGFGARGSPPPSPLSLGLQPGLRYHIQVRSKPDGTSMDGVWGPWSEVVVAETPHSSGDIGLHCSTPDLRCVRCVWTMTRSCASKQRAMAAVTGCPLPVLHREDTWQRCEEASMGTQGSHTCTFQPTAGSPIAVLVNVTRLQEPPVLSYFKEPFWLHQAGESLHCTSGRLSLQWLPPLEALAEQLEYQVRYGTDNSPDWKVMQGLARGSLLDLRPGARYRAQVRAQPGGPQYRGSWSAWSQPVVVDVAAEAGKGRAGPRGPGGTRRIGRVKQRLWPPVPDLHRALGTFLHDSPKQGQVSAGPGRLRPSRSPRAAPSASPPPPQPGAFYKQPPEDAVLPCLLEVLPGPRGEPGDPPPEPAASRPAPSTDIANHSYLLMGGWEPRGAPSAPFPPGI</sequence>
<accession>A0A669P9U2</accession>
<keyword evidence="5" id="KW-0472">Membrane</keyword>
<comment type="subcellular location">
    <subcellularLocation>
        <location evidence="1">Membrane</location>
        <topology evidence="1">Single-pass type I membrane protein</topology>
    </subcellularLocation>
</comment>
<keyword evidence="3" id="KW-0732">Signal</keyword>
<evidence type="ECO:0000256" key="4">
    <source>
        <dbReference type="ARBA" id="ARBA00022989"/>
    </source>
</evidence>
<feature type="compositionally biased region" description="Low complexity" evidence="8">
    <location>
        <begin position="513"/>
        <end position="530"/>
    </location>
</feature>
<feature type="region of interest" description="Disordered" evidence="8">
    <location>
        <begin position="502"/>
        <end position="608"/>
    </location>
</feature>
<dbReference type="PANTHER" id="PTHR23037:SF31">
    <property type="entry name" value="THROMBOPOIETIN RECEPTOR"/>
    <property type="match status" value="1"/>
</dbReference>
<reference evidence="10" key="1">
    <citation type="submission" date="2025-08" db="UniProtKB">
        <authorList>
            <consortium name="Ensembl"/>
        </authorList>
    </citation>
    <scope>IDENTIFICATION</scope>
</reference>
<dbReference type="InterPro" id="IPR015152">
    <property type="entry name" value="Growth/epo_recpt_lig-bind"/>
</dbReference>
<evidence type="ECO:0000313" key="10">
    <source>
        <dbReference type="Ensembl" id="ENSPCLP00000004374.1"/>
    </source>
</evidence>
<evidence type="ECO:0000256" key="8">
    <source>
        <dbReference type="SAM" id="MobiDB-lite"/>
    </source>
</evidence>
<dbReference type="SUPFAM" id="SSF49265">
    <property type="entry name" value="Fibronectin type III"/>
    <property type="match status" value="3"/>
</dbReference>
<dbReference type="PANTHER" id="PTHR23037">
    <property type="entry name" value="CYTOKINE RECEPTOR"/>
    <property type="match status" value="1"/>
</dbReference>
<keyword evidence="2" id="KW-0812">Transmembrane</keyword>
<evidence type="ECO:0000256" key="3">
    <source>
        <dbReference type="ARBA" id="ARBA00022729"/>
    </source>
</evidence>
<dbReference type="SMART" id="SM00060">
    <property type="entry name" value="FN3"/>
    <property type="match status" value="2"/>
</dbReference>
<dbReference type="Pfam" id="PF09067">
    <property type="entry name" value="EpoR_lig-bind"/>
    <property type="match status" value="1"/>
</dbReference>
<keyword evidence="11" id="KW-1185">Reference proteome</keyword>
<feature type="domain" description="Fibronectin type-III" evidence="9">
    <location>
        <begin position="366"/>
        <end position="462"/>
    </location>
</feature>
<dbReference type="AlphaFoldDB" id="A0A669P9U2"/>
<dbReference type="InterPro" id="IPR013783">
    <property type="entry name" value="Ig-like_fold"/>
</dbReference>